<comment type="caution">
    <text evidence="1">The sequence shown here is derived from an EMBL/GenBank/DDBJ whole genome shotgun (WGS) entry which is preliminary data.</text>
</comment>
<name>A0A7J6Q4R3_PEROL</name>
<dbReference type="EMBL" id="JABANM010032279">
    <property type="protein sequence ID" value="KAF4703197.1"/>
    <property type="molecule type" value="Genomic_DNA"/>
</dbReference>
<gene>
    <name evidence="1" type="ORF">FOZ62_029331</name>
</gene>
<feature type="non-terminal residue" evidence="1">
    <location>
        <position position="1"/>
    </location>
</feature>
<dbReference type="Proteomes" id="UP000574390">
    <property type="component" value="Unassembled WGS sequence"/>
</dbReference>
<proteinExistence type="predicted"/>
<organism evidence="1 2">
    <name type="scientific">Perkinsus olseni</name>
    <name type="common">Perkinsus atlanticus</name>
    <dbReference type="NCBI Taxonomy" id="32597"/>
    <lineage>
        <taxon>Eukaryota</taxon>
        <taxon>Sar</taxon>
        <taxon>Alveolata</taxon>
        <taxon>Perkinsozoa</taxon>
        <taxon>Perkinsea</taxon>
        <taxon>Perkinsida</taxon>
        <taxon>Perkinsidae</taxon>
        <taxon>Perkinsus</taxon>
    </lineage>
</organism>
<reference evidence="1 2" key="1">
    <citation type="submission" date="2020-04" db="EMBL/GenBank/DDBJ databases">
        <title>Perkinsus olseni comparative genomics.</title>
        <authorList>
            <person name="Bogema D.R."/>
        </authorList>
    </citation>
    <scope>NUCLEOTIDE SEQUENCE [LARGE SCALE GENOMIC DNA]</scope>
    <source>
        <strain evidence="1">ATCC PRA-205</strain>
    </source>
</reference>
<evidence type="ECO:0000313" key="1">
    <source>
        <dbReference type="EMBL" id="KAF4703197.1"/>
    </source>
</evidence>
<evidence type="ECO:0000313" key="2">
    <source>
        <dbReference type="Proteomes" id="UP000574390"/>
    </source>
</evidence>
<dbReference type="AlphaFoldDB" id="A0A7J6Q4R3"/>
<sequence length="211" mass="22332">LLNDRELPHTVSLRVDKLAPSLEEVATEIELPSLTADLTDRELPSVAKSTILSLLPRRQKLRSERELPSLAMAASAPPAYNPYQGGNQGATGGGGSSIISVQVPPGAVGGTTLQITNPYTGAPVQVQVPHGLSPGQVFQVQLPPTASYANSYQSTAYAQPMHYQQPPKQTIIIHESDDRRRYGNDDAGLACCAGMLGACAACALCDILMQI</sequence>
<protein>
    <submittedName>
        <fullName evidence="1">Uncharacterized protein</fullName>
    </submittedName>
</protein>
<accession>A0A7J6Q4R3</accession>